<evidence type="ECO:0000256" key="1">
    <source>
        <dbReference type="ARBA" id="ARBA00022679"/>
    </source>
</evidence>
<protein>
    <recommendedName>
        <fullName evidence="7">Reverse transcriptase RNase H-like domain-containing protein</fullName>
    </recommendedName>
</protein>
<evidence type="ECO:0000256" key="2">
    <source>
        <dbReference type="ARBA" id="ARBA00022695"/>
    </source>
</evidence>
<dbReference type="Gene3D" id="3.10.20.370">
    <property type="match status" value="1"/>
</dbReference>
<reference evidence="8" key="2">
    <citation type="journal article" date="2024" name="Plant">
        <title>Genomic evolution and insights into agronomic trait innovations of Sesamum species.</title>
        <authorList>
            <person name="Miao H."/>
            <person name="Wang L."/>
            <person name="Qu L."/>
            <person name="Liu H."/>
            <person name="Sun Y."/>
            <person name="Le M."/>
            <person name="Wang Q."/>
            <person name="Wei S."/>
            <person name="Zheng Y."/>
            <person name="Lin W."/>
            <person name="Duan Y."/>
            <person name="Cao H."/>
            <person name="Xiong S."/>
            <person name="Wang X."/>
            <person name="Wei L."/>
            <person name="Li C."/>
            <person name="Ma Q."/>
            <person name="Ju M."/>
            <person name="Zhao R."/>
            <person name="Li G."/>
            <person name="Mu C."/>
            <person name="Tian Q."/>
            <person name="Mei H."/>
            <person name="Zhang T."/>
            <person name="Gao T."/>
            <person name="Zhang H."/>
        </authorList>
    </citation>
    <scope>NUCLEOTIDE SEQUENCE</scope>
    <source>
        <strain evidence="8">K16</strain>
    </source>
</reference>
<evidence type="ECO:0000256" key="5">
    <source>
        <dbReference type="ARBA" id="ARBA00022801"/>
    </source>
</evidence>
<gene>
    <name evidence="8" type="ORF">Sango_2051200</name>
</gene>
<dbReference type="CDD" id="cd09274">
    <property type="entry name" value="RNase_HI_RT_Ty3"/>
    <property type="match status" value="1"/>
</dbReference>
<dbReference type="Pfam" id="PF17917">
    <property type="entry name" value="RT_RNaseH"/>
    <property type="match status" value="1"/>
</dbReference>
<evidence type="ECO:0000256" key="4">
    <source>
        <dbReference type="ARBA" id="ARBA00022759"/>
    </source>
</evidence>
<evidence type="ECO:0000313" key="9">
    <source>
        <dbReference type="Proteomes" id="UP001289374"/>
    </source>
</evidence>
<accession>A0AAE2BPD1</accession>
<dbReference type="SUPFAM" id="SSF56672">
    <property type="entry name" value="DNA/RNA polymerases"/>
    <property type="match status" value="1"/>
</dbReference>
<sequence>MSVPVLALPDFNKNFLIEADACDQGIGVVLMQDQRPIAFLSKTLSPRNQGLSVYEKKFLAILHAVHKWKHYLIGHHFIIKNDHQSLKHILEQKVDNALQQKWIPKLSCDVCQRSKAEHMPYPGLLQPLAFPNQIWASITMDFIEGLPKSEGKDGIFVVENYSEAEAEATWEDNYDIVSKFLDFEMDPQRRGSNLPGSNVMTIAGGRRQNLHRSPSSKFDRQIEGLEVAPDDVVSVNQGIPLTLYDIISAKGPLTIE</sequence>
<evidence type="ECO:0000256" key="3">
    <source>
        <dbReference type="ARBA" id="ARBA00022722"/>
    </source>
</evidence>
<dbReference type="AlphaFoldDB" id="A0AAE2BPD1"/>
<keyword evidence="1" id="KW-0808">Transferase</keyword>
<dbReference type="InterPro" id="IPR043502">
    <property type="entry name" value="DNA/RNA_pol_sf"/>
</dbReference>
<dbReference type="InterPro" id="IPR050951">
    <property type="entry name" value="Retrovirus_Pol_polyprotein"/>
</dbReference>
<proteinExistence type="predicted"/>
<dbReference type="Proteomes" id="UP001289374">
    <property type="component" value="Unassembled WGS sequence"/>
</dbReference>
<evidence type="ECO:0000313" key="8">
    <source>
        <dbReference type="EMBL" id="KAK4392734.1"/>
    </source>
</evidence>
<keyword evidence="9" id="KW-1185">Reference proteome</keyword>
<keyword evidence="4" id="KW-0255">Endonuclease</keyword>
<keyword evidence="5" id="KW-0378">Hydrolase</keyword>
<evidence type="ECO:0000259" key="7">
    <source>
        <dbReference type="Pfam" id="PF17917"/>
    </source>
</evidence>
<dbReference type="GO" id="GO:0003964">
    <property type="term" value="F:RNA-directed DNA polymerase activity"/>
    <property type="evidence" value="ECO:0007669"/>
    <property type="project" value="UniProtKB-KW"/>
</dbReference>
<comment type="caution">
    <text evidence="8">The sequence shown here is derived from an EMBL/GenBank/DDBJ whole genome shotgun (WGS) entry which is preliminary data.</text>
</comment>
<dbReference type="PANTHER" id="PTHR37984:SF5">
    <property type="entry name" value="PROTEIN NYNRIN-LIKE"/>
    <property type="match status" value="1"/>
</dbReference>
<dbReference type="InterPro" id="IPR041373">
    <property type="entry name" value="RT_RNaseH"/>
</dbReference>
<reference evidence="8" key="1">
    <citation type="submission" date="2020-06" db="EMBL/GenBank/DDBJ databases">
        <authorList>
            <person name="Li T."/>
            <person name="Hu X."/>
            <person name="Zhang T."/>
            <person name="Song X."/>
            <person name="Zhang H."/>
            <person name="Dai N."/>
            <person name="Sheng W."/>
            <person name="Hou X."/>
            <person name="Wei L."/>
        </authorList>
    </citation>
    <scope>NUCLEOTIDE SEQUENCE</scope>
    <source>
        <strain evidence="8">K16</strain>
        <tissue evidence="8">Leaf</tissue>
    </source>
</reference>
<keyword evidence="6" id="KW-0695">RNA-directed DNA polymerase</keyword>
<dbReference type="EMBL" id="JACGWL010000011">
    <property type="protein sequence ID" value="KAK4392734.1"/>
    <property type="molecule type" value="Genomic_DNA"/>
</dbReference>
<keyword evidence="3" id="KW-0540">Nuclease</keyword>
<organism evidence="8 9">
    <name type="scientific">Sesamum angolense</name>
    <dbReference type="NCBI Taxonomy" id="2727404"/>
    <lineage>
        <taxon>Eukaryota</taxon>
        <taxon>Viridiplantae</taxon>
        <taxon>Streptophyta</taxon>
        <taxon>Embryophyta</taxon>
        <taxon>Tracheophyta</taxon>
        <taxon>Spermatophyta</taxon>
        <taxon>Magnoliopsida</taxon>
        <taxon>eudicotyledons</taxon>
        <taxon>Gunneridae</taxon>
        <taxon>Pentapetalae</taxon>
        <taxon>asterids</taxon>
        <taxon>lamiids</taxon>
        <taxon>Lamiales</taxon>
        <taxon>Pedaliaceae</taxon>
        <taxon>Sesamum</taxon>
    </lineage>
</organism>
<dbReference type="GO" id="GO:0004519">
    <property type="term" value="F:endonuclease activity"/>
    <property type="evidence" value="ECO:0007669"/>
    <property type="project" value="UniProtKB-KW"/>
</dbReference>
<evidence type="ECO:0000256" key="6">
    <source>
        <dbReference type="ARBA" id="ARBA00022918"/>
    </source>
</evidence>
<name>A0AAE2BPD1_9LAMI</name>
<dbReference type="GO" id="GO:0016787">
    <property type="term" value="F:hydrolase activity"/>
    <property type="evidence" value="ECO:0007669"/>
    <property type="project" value="UniProtKB-KW"/>
</dbReference>
<feature type="domain" description="Reverse transcriptase RNase H-like" evidence="7">
    <location>
        <begin position="10"/>
        <end position="107"/>
    </location>
</feature>
<keyword evidence="2" id="KW-0548">Nucleotidyltransferase</keyword>
<dbReference type="PANTHER" id="PTHR37984">
    <property type="entry name" value="PROTEIN CBG26694"/>
    <property type="match status" value="1"/>
</dbReference>